<dbReference type="AlphaFoldDB" id="A0ABD2MVV9"/>
<dbReference type="InterPro" id="IPR001650">
    <property type="entry name" value="Helicase_C-like"/>
</dbReference>
<evidence type="ECO:0000313" key="11">
    <source>
        <dbReference type="EMBL" id="KAL3270549.1"/>
    </source>
</evidence>
<dbReference type="GO" id="GO:0016787">
    <property type="term" value="F:hydrolase activity"/>
    <property type="evidence" value="ECO:0007669"/>
    <property type="project" value="UniProtKB-KW"/>
</dbReference>
<comment type="catalytic activity">
    <reaction evidence="7">
        <text>ATP + H2O = ADP + phosphate + H(+)</text>
        <dbReference type="Rhea" id="RHEA:13065"/>
        <dbReference type="ChEBI" id="CHEBI:15377"/>
        <dbReference type="ChEBI" id="CHEBI:15378"/>
        <dbReference type="ChEBI" id="CHEBI:30616"/>
        <dbReference type="ChEBI" id="CHEBI:43474"/>
        <dbReference type="ChEBI" id="CHEBI:456216"/>
        <dbReference type="EC" id="3.6.4.13"/>
    </reaction>
</comment>
<dbReference type="InterPro" id="IPR027417">
    <property type="entry name" value="P-loop_NTPase"/>
</dbReference>
<dbReference type="Gene3D" id="3.40.50.300">
    <property type="entry name" value="P-loop containing nucleotide triphosphate hydrolases"/>
    <property type="match status" value="2"/>
</dbReference>
<evidence type="ECO:0000259" key="9">
    <source>
        <dbReference type="PROSITE" id="PS51192"/>
    </source>
</evidence>
<evidence type="ECO:0000256" key="8">
    <source>
        <dbReference type="SAM" id="MobiDB-lite"/>
    </source>
</evidence>
<dbReference type="InterPro" id="IPR014001">
    <property type="entry name" value="Helicase_ATP-bd"/>
</dbReference>
<dbReference type="SMART" id="SM00487">
    <property type="entry name" value="DEXDc"/>
    <property type="match status" value="1"/>
</dbReference>
<keyword evidence="5" id="KW-0347">Helicase</keyword>
<gene>
    <name evidence="11" type="ORF">HHI36_021087</name>
</gene>
<dbReference type="EC" id="3.6.4.13" evidence="2"/>
<feature type="compositionally biased region" description="Polar residues" evidence="8">
    <location>
        <begin position="164"/>
        <end position="173"/>
    </location>
</feature>
<dbReference type="Pfam" id="PF00270">
    <property type="entry name" value="DEAD"/>
    <property type="match status" value="1"/>
</dbReference>
<comment type="similarity">
    <text evidence="1">Belongs to the DEAD box helicase family. DEAH subfamily.</text>
</comment>
<dbReference type="Pfam" id="PF00271">
    <property type="entry name" value="Helicase_C"/>
    <property type="match status" value="1"/>
</dbReference>
<protein>
    <recommendedName>
        <fullName evidence="2">RNA helicase</fullName>
        <ecNumber evidence="2">3.6.4.13</ecNumber>
    </recommendedName>
</protein>
<dbReference type="PROSITE" id="PS00690">
    <property type="entry name" value="DEAH_ATP_HELICASE"/>
    <property type="match status" value="1"/>
</dbReference>
<evidence type="ECO:0000256" key="4">
    <source>
        <dbReference type="ARBA" id="ARBA00022801"/>
    </source>
</evidence>
<dbReference type="PROSITE" id="PS51192">
    <property type="entry name" value="HELICASE_ATP_BIND_1"/>
    <property type="match status" value="1"/>
</dbReference>
<organism evidence="11 12">
    <name type="scientific">Cryptolaemus montrouzieri</name>
    <dbReference type="NCBI Taxonomy" id="559131"/>
    <lineage>
        <taxon>Eukaryota</taxon>
        <taxon>Metazoa</taxon>
        <taxon>Ecdysozoa</taxon>
        <taxon>Arthropoda</taxon>
        <taxon>Hexapoda</taxon>
        <taxon>Insecta</taxon>
        <taxon>Pterygota</taxon>
        <taxon>Neoptera</taxon>
        <taxon>Endopterygota</taxon>
        <taxon>Coleoptera</taxon>
        <taxon>Polyphaga</taxon>
        <taxon>Cucujiformia</taxon>
        <taxon>Coccinelloidea</taxon>
        <taxon>Coccinellidae</taxon>
        <taxon>Scymninae</taxon>
        <taxon>Scymnini</taxon>
        <taxon>Cryptolaemus</taxon>
    </lineage>
</organism>
<sequence length="1097" mass="123496">MGKKGYNWKARQVAKTIVDNSETKNITLDLNTEGHYDASNELVLPSKKRKTKIKDEKIKIVRILSKKHRKKLEKIVENKKKKANRSNILEELQKVQLSQEERDKLISLASVQTKGLKRIFKEGKSVSFENRRKVEIAEDVDGIYEVENVVNDCEIVEKPTDLNTVGFESSTDGELSDSEHEDETPSKKVKLETETIEEQCETLDIVETHDDICDKQSTVEQSKREANIEPRKTNGVLFKPKVEKKPALYVDVIRDPQIQTARLKLPILAEEQQIMEVINSNSIIIVSGETGSGKTTQIPQFLYEGGYALKKQIAVTEPRRIAAISMSQRVAEEMNLSGREVSFLVRFQGNVTDDTKIKFMTDGVLLKEVQSDFLLSNYSVVILDEAHERSLYTDILVGLLSRIVKLREKKNDPLKLIVMSATLRLEDFTTNRRLFKVPPPVIKVDTRQFPVTIHFNRRTEEDYLKEAFRKTVKIHSTLPDGVYCCFDRVALKKTVEVENDALKDLGDNRKKGKRSKKVVLPEINLNDYSLPGDAEHNSDYEGSDSELEDPIGTESVVHGQPLWVLPLYSLLSVQKQNRIFQQVPSGCRLCVVSTNVAETSLTIPGIKYVVDSGKTKTKLYDKVTGVSSYAICWTSKASADQRAGRAGRMGPGHCYRLYSSAVFNDTFVDFGEPEIRRAPADDLYLRMRNMNIEKIINFPFPTAPDLLQLKTAETRLKILGVLDQNGKVTGLGRAVSKFPVLPRFGKMLALSHQHEILPYTICLVAALSIPEVLMEVSISAKTDSSDKWAATRLRWAGSGNSYLLGDNMVLLKAVGAAEFAHSEGKLEQFCAENGIRSKAVSEIRKLRLQLSNEISVNVADTDVVVDPKMAPPNDLQAKLLRQILLAGLGDQVAKKMSVDEVPAGENKAKFKYAYHANNMEDLVFLHRGSVLKRSLPEFVIYQELYETNKIYMRGVTAIEPEWLPIYVPTLCNLGAPLADPPPCFTGGKVMCTIVGTFGSQAWPLPPIKMEYPKTEDAYKWFAKFLLEGEVVEKLKRFSSSLLSQPSIMTKTWAKLQARTQSLLKALLSRDVRDAEALMDAWTQDPKCKLWLLELMIS</sequence>
<dbReference type="GO" id="GO:0003724">
    <property type="term" value="F:RNA helicase activity"/>
    <property type="evidence" value="ECO:0007669"/>
    <property type="project" value="UniProtKB-EC"/>
</dbReference>
<dbReference type="CDD" id="cd18791">
    <property type="entry name" value="SF2_C_RHA"/>
    <property type="match status" value="1"/>
</dbReference>
<accession>A0ABD2MVV9</accession>
<evidence type="ECO:0000256" key="7">
    <source>
        <dbReference type="ARBA" id="ARBA00047984"/>
    </source>
</evidence>
<dbReference type="Proteomes" id="UP001516400">
    <property type="component" value="Unassembled WGS sequence"/>
</dbReference>
<feature type="domain" description="Helicase C-terminal" evidence="10">
    <location>
        <begin position="501"/>
        <end position="691"/>
    </location>
</feature>
<keyword evidence="3" id="KW-0547">Nucleotide-binding</keyword>
<name>A0ABD2MVV9_9CUCU</name>
<dbReference type="CDD" id="cd17982">
    <property type="entry name" value="DEXHc_DHX37"/>
    <property type="match status" value="1"/>
</dbReference>
<evidence type="ECO:0000256" key="3">
    <source>
        <dbReference type="ARBA" id="ARBA00022741"/>
    </source>
</evidence>
<dbReference type="InterPro" id="IPR011545">
    <property type="entry name" value="DEAD/DEAH_box_helicase_dom"/>
</dbReference>
<dbReference type="PANTHER" id="PTHR18934">
    <property type="entry name" value="ATP-DEPENDENT RNA HELICASE"/>
    <property type="match status" value="1"/>
</dbReference>
<dbReference type="SUPFAM" id="SSF52540">
    <property type="entry name" value="P-loop containing nucleoside triphosphate hydrolases"/>
    <property type="match status" value="1"/>
</dbReference>
<dbReference type="PANTHER" id="PTHR18934:SF99">
    <property type="entry name" value="ATP-DEPENDENT RNA HELICASE DHX37-RELATED"/>
    <property type="match status" value="1"/>
</dbReference>
<evidence type="ECO:0000313" key="12">
    <source>
        <dbReference type="Proteomes" id="UP001516400"/>
    </source>
</evidence>
<feature type="domain" description="Helicase ATP-binding" evidence="9">
    <location>
        <begin position="275"/>
        <end position="441"/>
    </location>
</feature>
<dbReference type="EMBL" id="JABFTP020000042">
    <property type="protein sequence ID" value="KAL3270549.1"/>
    <property type="molecule type" value="Genomic_DNA"/>
</dbReference>
<dbReference type="InterPro" id="IPR056371">
    <property type="entry name" value="DHX37-like_C"/>
</dbReference>
<dbReference type="Gene3D" id="1.20.120.1080">
    <property type="match status" value="1"/>
</dbReference>
<evidence type="ECO:0000256" key="1">
    <source>
        <dbReference type="ARBA" id="ARBA00008792"/>
    </source>
</evidence>
<feature type="region of interest" description="Disordered" evidence="8">
    <location>
        <begin position="164"/>
        <end position="189"/>
    </location>
</feature>
<evidence type="ECO:0000256" key="2">
    <source>
        <dbReference type="ARBA" id="ARBA00012552"/>
    </source>
</evidence>
<evidence type="ECO:0000256" key="6">
    <source>
        <dbReference type="ARBA" id="ARBA00022840"/>
    </source>
</evidence>
<keyword evidence="12" id="KW-1185">Reference proteome</keyword>
<proteinExistence type="inferred from homology"/>
<dbReference type="FunFam" id="3.40.50.300:FF:000637">
    <property type="entry name" value="ATP-dependent RNA helicase DHX37/DHR1"/>
    <property type="match status" value="1"/>
</dbReference>
<dbReference type="SMART" id="SM00490">
    <property type="entry name" value="HELICc"/>
    <property type="match status" value="1"/>
</dbReference>
<dbReference type="Pfam" id="PF07717">
    <property type="entry name" value="OB_NTP_bind"/>
    <property type="match status" value="1"/>
</dbReference>
<evidence type="ECO:0000259" key="10">
    <source>
        <dbReference type="PROSITE" id="PS51194"/>
    </source>
</evidence>
<comment type="caution">
    <text evidence="11">The sequence shown here is derived from an EMBL/GenBank/DDBJ whole genome shotgun (WGS) entry which is preliminary data.</text>
</comment>
<dbReference type="Pfam" id="PF23362">
    <property type="entry name" value="DHX37_C"/>
    <property type="match status" value="1"/>
</dbReference>
<reference evidence="11 12" key="1">
    <citation type="journal article" date="2021" name="BMC Biol.">
        <title>Horizontally acquired antibacterial genes associated with adaptive radiation of ladybird beetles.</title>
        <authorList>
            <person name="Li H.S."/>
            <person name="Tang X.F."/>
            <person name="Huang Y.H."/>
            <person name="Xu Z.Y."/>
            <person name="Chen M.L."/>
            <person name="Du X.Y."/>
            <person name="Qiu B.Y."/>
            <person name="Chen P.T."/>
            <person name="Zhang W."/>
            <person name="Slipinski A."/>
            <person name="Escalona H.E."/>
            <person name="Waterhouse R.M."/>
            <person name="Zwick A."/>
            <person name="Pang H."/>
        </authorList>
    </citation>
    <scope>NUCLEOTIDE SEQUENCE [LARGE SCALE GENOMIC DNA]</scope>
    <source>
        <strain evidence="11">SYSU2018</strain>
    </source>
</reference>
<dbReference type="GO" id="GO:0005524">
    <property type="term" value="F:ATP binding"/>
    <property type="evidence" value="ECO:0007669"/>
    <property type="project" value="UniProtKB-KW"/>
</dbReference>
<dbReference type="SMART" id="SM00847">
    <property type="entry name" value="HA2"/>
    <property type="match status" value="1"/>
</dbReference>
<keyword evidence="4" id="KW-0378">Hydrolase</keyword>
<dbReference type="PROSITE" id="PS51194">
    <property type="entry name" value="HELICASE_CTER"/>
    <property type="match status" value="1"/>
</dbReference>
<dbReference type="InterPro" id="IPR002464">
    <property type="entry name" value="DNA/RNA_helicase_DEAH_CS"/>
</dbReference>
<dbReference type="Pfam" id="PF04408">
    <property type="entry name" value="WHD_HA2"/>
    <property type="match status" value="1"/>
</dbReference>
<keyword evidence="6" id="KW-0067">ATP-binding</keyword>
<dbReference type="Pfam" id="PF21010">
    <property type="entry name" value="HA2_C"/>
    <property type="match status" value="1"/>
</dbReference>
<evidence type="ECO:0000256" key="5">
    <source>
        <dbReference type="ARBA" id="ARBA00022806"/>
    </source>
</evidence>
<dbReference type="InterPro" id="IPR048333">
    <property type="entry name" value="HA2_WH"/>
</dbReference>
<dbReference type="InterPro" id="IPR011709">
    <property type="entry name" value="DEAD-box_helicase_OB_fold"/>
</dbReference>
<dbReference type="InterPro" id="IPR007502">
    <property type="entry name" value="Helicase-assoc_dom"/>
</dbReference>